<organism evidence="2 3">
    <name type="scientific">Blastopirellula marina</name>
    <dbReference type="NCBI Taxonomy" id="124"/>
    <lineage>
        <taxon>Bacteria</taxon>
        <taxon>Pseudomonadati</taxon>
        <taxon>Planctomycetota</taxon>
        <taxon>Planctomycetia</taxon>
        <taxon>Pirellulales</taxon>
        <taxon>Pirellulaceae</taxon>
        <taxon>Blastopirellula</taxon>
    </lineage>
</organism>
<dbReference type="AlphaFoldDB" id="A0A2S8GQL9"/>
<dbReference type="OrthoDB" id="289473at2"/>
<proteinExistence type="predicted"/>
<gene>
    <name evidence="2" type="ORF">C5Y93_07810</name>
</gene>
<dbReference type="EMBL" id="PUHZ01000008">
    <property type="protein sequence ID" value="PQO46730.1"/>
    <property type="molecule type" value="Genomic_DNA"/>
</dbReference>
<protein>
    <recommendedName>
        <fullName evidence="4">GYF domain-containing protein</fullName>
    </recommendedName>
</protein>
<dbReference type="Proteomes" id="UP000237819">
    <property type="component" value="Unassembled WGS sequence"/>
</dbReference>
<reference evidence="2 3" key="1">
    <citation type="submission" date="2018-02" db="EMBL/GenBank/DDBJ databases">
        <title>Comparative genomes isolates from brazilian mangrove.</title>
        <authorList>
            <person name="Araujo J.E."/>
            <person name="Taketani R.G."/>
            <person name="Silva M.C.P."/>
            <person name="Loureco M.V."/>
            <person name="Andreote F.D."/>
        </authorList>
    </citation>
    <scope>NUCLEOTIDE SEQUENCE [LARGE SCALE GENOMIC DNA]</scope>
    <source>
        <strain evidence="2 3">Nap-Phe MGV</strain>
    </source>
</reference>
<sequence length="210" mass="22263">MTFTLQCPGCQSQLELDAAPSGSIRCPACGRQFRADSTVASAAAAAVASLRIPEGRIYGPMPIDQLEEWVCQGRVDDKCDVRMTLDGPWQGAGAVYPALRLPPTVSGGNPFKATPETVRQMPSGPRLSERGVMIIVFGVLGWIGCPVFAVIAWGMAAADLEAYRAGKLDANSVLATQIGYFLGVFGAVTWGTVILGSVLMALYQQLILII</sequence>
<keyword evidence="1" id="KW-0472">Membrane</keyword>
<keyword evidence="1" id="KW-1133">Transmembrane helix</keyword>
<evidence type="ECO:0000313" key="3">
    <source>
        <dbReference type="Proteomes" id="UP000237819"/>
    </source>
</evidence>
<comment type="caution">
    <text evidence="2">The sequence shown here is derived from an EMBL/GenBank/DDBJ whole genome shotgun (WGS) entry which is preliminary data.</text>
</comment>
<keyword evidence="1" id="KW-0812">Transmembrane</keyword>
<dbReference type="RefSeq" id="WP_105334856.1">
    <property type="nucleotide sequence ID" value="NZ_PUHZ01000008.1"/>
</dbReference>
<evidence type="ECO:0000256" key="1">
    <source>
        <dbReference type="SAM" id="Phobius"/>
    </source>
</evidence>
<feature type="transmembrane region" description="Helical" evidence="1">
    <location>
        <begin position="178"/>
        <end position="203"/>
    </location>
</feature>
<evidence type="ECO:0008006" key="4">
    <source>
        <dbReference type="Google" id="ProtNLM"/>
    </source>
</evidence>
<name>A0A2S8GQL9_9BACT</name>
<feature type="transmembrane region" description="Helical" evidence="1">
    <location>
        <begin position="131"/>
        <end position="158"/>
    </location>
</feature>
<evidence type="ECO:0000313" key="2">
    <source>
        <dbReference type="EMBL" id="PQO46730.1"/>
    </source>
</evidence>
<accession>A0A2S8GQL9</accession>